<feature type="domain" description="AP2/ERF" evidence="7">
    <location>
        <begin position="160"/>
        <end position="221"/>
    </location>
</feature>
<evidence type="ECO:0000256" key="1">
    <source>
        <dbReference type="ARBA" id="ARBA00004123"/>
    </source>
</evidence>
<feature type="compositionally biased region" description="Basic and acidic residues" evidence="6">
    <location>
        <begin position="71"/>
        <end position="91"/>
    </location>
</feature>
<keyword evidence="9" id="KW-1185">Reference proteome</keyword>
<dbReference type="GO" id="GO:0005634">
    <property type="term" value="C:nucleus"/>
    <property type="evidence" value="ECO:0007669"/>
    <property type="project" value="UniProtKB-SubCell"/>
</dbReference>
<keyword evidence="5" id="KW-0539">Nucleus</keyword>
<evidence type="ECO:0000256" key="2">
    <source>
        <dbReference type="ARBA" id="ARBA00023015"/>
    </source>
</evidence>
<reference evidence="8" key="1">
    <citation type="submission" date="2023-07" db="EMBL/GenBank/DDBJ databases">
        <authorList>
            <consortium name="AG Swart"/>
            <person name="Singh M."/>
            <person name="Singh A."/>
            <person name="Seah K."/>
            <person name="Emmerich C."/>
        </authorList>
    </citation>
    <scope>NUCLEOTIDE SEQUENCE</scope>
    <source>
        <strain evidence="8">DP1</strain>
    </source>
</reference>
<dbReference type="SMART" id="SM00380">
    <property type="entry name" value="AP2"/>
    <property type="match status" value="1"/>
</dbReference>
<dbReference type="SUPFAM" id="SSF54171">
    <property type="entry name" value="DNA-binding domain"/>
    <property type="match status" value="1"/>
</dbReference>
<evidence type="ECO:0000256" key="6">
    <source>
        <dbReference type="SAM" id="MobiDB-lite"/>
    </source>
</evidence>
<sequence length="246" mass="28729">MDLFEQSHNFRKSILTASATKNWLFQLEKTYCLCPLVFCSSGSNKGTCSIENQSFSSSEGLKVLTQNSGKTQEERNISTEEVKQTEEETNKLEISPENSESSPEEEKETLTGAREIRRRRNRSARLDITDNLRQLRRLLQSGHRRIFRCSNKKTRYTKDKYLGRRSKYIGITKNNIHWQALINVNHEKKYIGTFIDEIEAAKTYDLHAIAMQGKRARLNFSYTPEEIVSIIDHYLIHRRINLHENL</sequence>
<keyword evidence="3" id="KW-0238">DNA-binding</keyword>
<dbReference type="InterPro" id="IPR001471">
    <property type="entry name" value="AP2/ERF_dom"/>
</dbReference>
<feature type="region of interest" description="Disordered" evidence="6">
    <location>
        <begin position="64"/>
        <end position="118"/>
    </location>
</feature>
<name>A0AAD1U023_EUPCR</name>
<evidence type="ECO:0000313" key="8">
    <source>
        <dbReference type="EMBL" id="CAI2359667.1"/>
    </source>
</evidence>
<comment type="subcellular location">
    <subcellularLocation>
        <location evidence="1">Nucleus</location>
    </subcellularLocation>
</comment>
<dbReference type="EMBL" id="CAMPGE010000902">
    <property type="protein sequence ID" value="CAI2359667.1"/>
    <property type="molecule type" value="Genomic_DNA"/>
</dbReference>
<evidence type="ECO:0000259" key="7">
    <source>
        <dbReference type="PROSITE" id="PS51032"/>
    </source>
</evidence>
<dbReference type="InterPro" id="IPR036955">
    <property type="entry name" value="AP2/ERF_dom_sf"/>
</dbReference>
<protein>
    <recommendedName>
        <fullName evidence="7">AP2/ERF domain-containing protein</fullName>
    </recommendedName>
</protein>
<evidence type="ECO:0000313" key="9">
    <source>
        <dbReference type="Proteomes" id="UP001295684"/>
    </source>
</evidence>
<keyword evidence="2" id="KW-0805">Transcription regulation</keyword>
<dbReference type="GO" id="GO:0003677">
    <property type="term" value="F:DNA binding"/>
    <property type="evidence" value="ECO:0007669"/>
    <property type="project" value="UniProtKB-KW"/>
</dbReference>
<evidence type="ECO:0000256" key="5">
    <source>
        <dbReference type="ARBA" id="ARBA00023242"/>
    </source>
</evidence>
<comment type="caution">
    <text evidence="8">The sequence shown here is derived from an EMBL/GenBank/DDBJ whole genome shotgun (WGS) entry which is preliminary data.</text>
</comment>
<dbReference type="InterPro" id="IPR016177">
    <property type="entry name" value="DNA-bd_dom_sf"/>
</dbReference>
<dbReference type="PROSITE" id="PS51032">
    <property type="entry name" value="AP2_ERF"/>
    <property type="match status" value="1"/>
</dbReference>
<gene>
    <name evidence="8" type="ORF">ECRASSUSDP1_LOCUS960</name>
</gene>
<proteinExistence type="predicted"/>
<dbReference type="GO" id="GO:0003700">
    <property type="term" value="F:DNA-binding transcription factor activity"/>
    <property type="evidence" value="ECO:0007669"/>
    <property type="project" value="InterPro"/>
</dbReference>
<evidence type="ECO:0000256" key="3">
    <source>
        <dbReference type="ARBA" id="ARBA00023125"/>
    </source>
</evidence>
<keyword evidence="4" id="KW-0804">Transcription</keyword>
<dbReference type="Proteomes" id="UP001295684">
    <property type="component" value="Unassembled WGS sequence"/>
</dbReference>
<dbReference type="Gene3D" id="3.30.730.10">
    <property type="entry name" value="AP2/ERF domain"/>
    <property type="match status" value="1"/>
</dbReference>
<organism evidence="8 9">
    <name type="scientific">Euplotes crassus</name>
    <dbReference type="NCBI Taxonomy" id="5936"/>
    <lineage>
        <taxon>Eukaryota</taxon>
        <taxon>Sar</taxon>
        <taxon>Alveolata</taxon>
        <taxon>Ciliophora</taxon>
        <taxon>Intramacronucleata</taxon>
        <taxon>Spirotrichea</taxon>
        <taxon>Hypotrichia</taxon>
        <taxon>Euplotida</taxon>
        <taxon>Euplotidae</taxon>
        <taxon>Moneuplotes</taxon>
    </lineage>
</organism>
<evidence type="ECO:0000256" key="4">
    <source>
        <dbReference type="ARBA" id="ARBA00023163"/>
    </source>
</evidence>
<accession>A0AAD1U023</accession>
<dbReference type="AlphaFoldDB" id="A0AAD1U023"/>